<proteinExistence type="predicted"/>
<keyword evidence="1" id="KW-0472">Membrane</keyword>
<evidence type="ECO:0000256" key="1">
    <source>
        <dbReference type="SAM" id="Phobius"/>
    </source>
</evidence>
<reference evidence="2" key="1">
    <citation type="submission" date="2015-12" db="EMBL/GenBank/DDBJ databases">
        <title>Gene expression during late stages of embryo sac development: a critical building block for successful pollen-pistil interactions.</title>
        <authorList>
            <person name="Liu Y."/>
            <person name="Joly V."/>
            <person name="Sabar M."/>
            <person name="Matton D.P."/>
        </authorList>
    </citation>
    <scope>NUCLEOTIDE SEQUENCE</scope>
</reference>
<sequence>MQRIRDISTNIRCASSSQDFQIIDVLHTQSFILLIINIFAFYKANLLRPNRTRKLRGRSSIKVALIKSRVSYLQGLTIRIT</sequence>
<dbReference type="EMBL" id="GEDG01018744">
    <property type="protein sequence ID" value="JAP20530.1"/>
    <property type="molecule type" value="Transcribed_RNA"/>
</dbReference>
<name>A0A0V0HJ80_SOLCH</name>
<protein>
    <submittedName>
        <fullName evidence="2">Putative ovule protein</fullName>
    </submittedName>
</protein>
<keyword evidence="1" id="KW-0812">Transmembrane</keyword>
<accession>A0A0V0HJ80</accession>
<dbReference type="AlphaFoldDB" id="A0A0V0HJ80"/>
<keyword evidence="1" id="KW-1133">Transmembrane helix</keyword>
<organism evidence="2">
    <name type="scientific">Solanum chacoense</name>
    <name type="common">Chaco potato</name>
    <dbReference type="NCBI Taxonomy" id="4108"/>
    <lineage>
        <taxon>Eukaryota</taxon>
        <taxon>Viridiplantae</taxon>
        <taxon>Streptophyta</taxon>
        <taxon>Embryophyta</taxon>
        <taxon>Tracheophyta</taxon>
        <taxon>Spermatophyta</taxon>
        <taxon>Magnoliopsida</taxon>
        <taxon>eudicotyledons</taxon>
        <taxon>Gunneridae</taxon>
        <taxon>Pentapetalae</taxon>
        <taxon>asterids</taxon>
        <taxon>lamiids</taxon>
        <taxon>Solanales</taxon>
        <taxon>Solanaceae</taxon>
        <taxon>Solanoideae</taxon>
        <taxon>Solaneae</taxon>
        <taxon>Solanum</taxon>
    </lineage>
</organism>
<feature type="transmembrane region" description="Helical" evidence="1">
    <location>
        <begin position="26"/>
        <end position="46"/>
    </location>
</feature>
<evidence type="ECO:0000313" key="2">
    <source>
        <dbReference type="EMBL" id="JAP20530.1"/>
    </source>
</evidence>